<dbReference type="Proteomes" id="UP000249299">
    <property type="component" value="Unassembled WGS sequence"/>
</dbReference>
<dbReference type="OrthoDB" id="8448547at2"/>
<keyword evidence="2" id="KW-1185">Reference proteome</keyword>
<dbReference type="EMBL" id="NPEV01000065">
    <property type="protein sequence ID" value="RAI24839.1"/>
    <property type="molecule type" value="Genomic_DNA"/>
</dbReference>
<evidence type="ECO:0000313" key="2">
    <source>
        <dbReference type="Proteomes" id="UP000249299"/>
    </source>
</evidence>
<dbReference type="AlphaFoldDB" id="A0A327JES9"/>
<dbReference type="RefSeq" id="WP_111436342.1">
    <property type="nucleotide sequence ID" value="NZ_JACIGG010000024.1"/>
</dbReference>
<sequence length="188" mass="18825">MAGLDDDKDLDDIRATADDLARTFRELKTLSGGFSSALSSGLKAAVVEGKKLDTVMREVAVAISGKLLDQALKPLTATLATGLASGVAGVLGPGAGKVTPFARGGVVAAPTYFPMGAGGTGLAGEAGAEAILPLARSPDGRLGVRTGAGGGVNVTFNVTTPDVDGFRRSKGQMATMLARAVGRGRRGL</sequence>
<evidence type="ECO:0000313" key="1">
    <source>
        <dbReference type="EMBL" id="RAI24839.1"/>
    </source>
</evidence>
<protein>
    <recommendedName>
        <fullName evidence="3">Phage tail protein</fullName>
    </recommendedName>
</protein>
<organism evidence="1 2">
    <name type="scientific">Rhodobium orientis</name>
    <dbReference type="NCBI Taxonomy" id="34017"/>
    <lineage>
        <taxon>Bacteria</taxon>
        <taxon>Pseudomonadati</taxon>
        <taxon>Pseudomonadota</taxon>
        <taxon>Alphaproteobacteria</taxon>
        <taxon>Hyphomicrobiales</taxon>
        <taxon>Rhodobiaceae</taxon>
        <taxon>Rhodobium</taxon>
    </lineage>
</organism>
<evidence type="ECO:0008006" key="3">
    <source>
        <dbReference type="Google" id="ProtNLM"/>
    </source>
</evidence>
<reference evidence="1 2" key="1">
    <citation type="submission" date="2017-07" db="EMBL/GenBank/DDBJ databases">
        <title>Draft Genome Sequences of Select Purple Nonsulfur Bacteria.</title>
        <authorList>
            <person name="Lasarre B."/>
            <person name="Mckinlay J.B."/>
        </authorList>
    </citation>
    <scope>NUCLEOTIDE SEQUENCE [LARGE SCALE GENOMIC DNA]</scope>
    <source>
        <strain evidence="1 2">DSM 11290</strain>
    </source>
</reference>
<name>A0A327JES9_9HYPH</name>
<proteinExistence type="predicted"/>
<gene>
    <name evidence="1" type="ORF">CH339_20870</name>
</gene>
<comment type="caution">
    <text evidence="1">The sequence shown here is derived from an EMBL/GenBank/DDBJ whole genome shotgun (WGS) entry which is preliminary data.</text>
</comment>
<accession>A0A327JES9</accession>